<reference evidence="4" key="1">
    <citation type="submission" date="2020-11" db="EMBL/GenBank/DDBJ databases">
        <authorList>
            <person name="Tran Van P."/>
        </authorList>
    </citation>
    <scope>NUCLEOTIDE SEQUENCE</scope>
</reference>
<evidence type="ECO:0000259" key="1">
    <source>
        <dbReference type="SMART" id="SM01359"/>
    </source>
</evidence>
<keyword evidence="5" id="KW-1185">Reference proteome</keyword>
<dbReference type="PANTHER" id="PTHR11412">
    <property type="entry name" value="MACROGLOBULIN / COMPLEMENT"/>
    <property type="match status" value="1"/>
</dbReference>
<gene>
    <name evidence="4" type="ORF">OSB1V03_LOCUS7131</name>
</gene>
<dbReference type="Gene3D" id="1.20.50.70">
    <property type="match status" value="1"/>
</dbReference>
<dbReference type="Gene3D" id="2.60.120.1540">
    <property type="match status" value="1"/>
</dbReference>
<feature type="domain" description="Alpha-2-macroglobulin" evidence="2">
    <location>
        <begin position="474"/>
        <end position="564"/>
    </location>
</feature>
<feature type="domain" description="Alpha-2-macroglobulin bait region" evidence="1">
    <location>
        <begin position="194"/>
        <end position="330"/>
    </location>
</feature>
<dbReference type="InterPro" id="IPR041555">
    <property type="entry name" value="MG3"/>
</dbReference>
<evidence type="ECO:0000313" key="4">
    <source>
        <dbReference type="EMBL" id="CAD7626699.1"/>
    </source>
</evidence>
<dbReference type="Gene3D" id="2.60.40.1930">
    <property type="match status" value="1"/>
</dbReference>
<evidence type="ECO:0000259" key="2">
    <source>
        <dbReference type="SMART" id="SM01360"/>
    </source>
</evidence>
<dbReference type="Gene3D" id="2.60.40.1940">
    <property type="match status" value="1"/>
</dbReference>
<dbReference type="Gene3D" id="1.50.10.20">
    <property type="match status" value="1"/>
</dbReference>
<dbReference type="InterPro" id="IPR036595">
    <property type="entry name" value="A-macroglobulin_rcpt-bd_sf"/>
</dbReference>
<dbReference type="Pfam" id="PF17791">
    <property type="entry name" value="MG3"/>
    <property type="match status" value="1"/>
</dbReference>
<dbReference type="InterPro" id="IPR009048">
    <property type="entry name" value="A-macroglobulin_rcpt-bd"/>
</dbReference>
<evidence type="ECO:0000313" key="5">
    <source>
        <dbReference type="Proteomes" id="UP000759131"/>
    </source>
</evidence>
<proteinExistence type="predicted"/>
<accession>A0A7R9KRJ0</accession>
<dbReference type="SUPFAM" id="SSF49410">
    <property type="entry name" value="Alpha-macroglobulin receptor domain"/>
    <property type="match status" value="1"/>
</dbReference>
<evidence type="ECO:0000259" key="3">
    <source>
        <dbReference type="SMART" id="SM01361"/>
    </source>
</evidence>
<dbReference type="Gene3D" id="1.20.91.20">
    <property type="entry name" value="Anaphylotoxins (complement system)"/>
    <property type="match status" value="1"/>
</dbReference>
<dbReference type="SMART" id="SM01359">
    <property type="entry name" value="A2M_N_2"/>
    <property type="match status" value="1"/>
</dbReference>
<feature type="domain" description="Alpha-macroglobulin receptor-binding" evidence="3">
    <location>
        <begin position="1145"/>
        <end position="1235"/>
    </location>
</feature>
<dbReference type="GO" id="GO:0005615">
    <property type="term" value="C:extracellular space"/>
    <property type="evidence" value="ECO:0007669"/>
    <property type="project" value="InterPro"/>
</dbReference>
<dbReference type="Gene3D" id="2.20.130.20">
    <property type="match status" value="1"/>
</dbReference>
<dbReference type="InterPro" id="IPR050473">
    <property type="entry name" value="A2M/Complement_sys"/>
</dbReference>
<dbReference type="SUPFAM" id="SSF48239">
    <property type="entry name" value="Terpenoid cyclases/Protein prenyltransferases"/>
    <property type="match status" value="1"/>
</dbReference>
<dbReference type="Pfam" id="PF00207">
    <property type="entry name" value="A2M"/>
    <property type="match status" value="1"/>
</dbReference>
<feature type="non-terminal residue" evidence="4">
    <location>
        <position position="1"/>
    </location>
</feature>
<dbReference type="Pfam" id="PF07678">
    <property type="entry name" value="TED_complement"/>
    <property type="match status" value="1"/>
</dbReference>
<dbReference type="Pfam" id="PF07703">
    <property type="entry name" value="A2M_BRD"/>
    <property type="match status" value="1"/>
</dbReference>
<dbReference type="SMART" id="SM01360">
    <property type="entry name" value="A2M"/>
    <property type="match status" value="1"/>
</dbReference>
<dbReference type="InterPro" id="IPR001599">
    <property type="entry name" value="Macroglobln_a2"/>
</dbReference>
<dbReference type="Gene3D" id="2.60.40.690">
    <property type="entry name" value="Alpha-macroglobulin, receptor-binding domain"/>
    <property type="match status" value="1"/>
</dbReference>
<dbReference type="GO" id="GO:0004866">
    <property type="term" value="F:endopeptidase inhibitor activity"/>
    <property type="evidence" value="ECO:0007669"/>
    <property type="project" value="InterPro"/>
</dbReference>
<dbReference type="InterPro" id="IPR011625">
    <property type="entry name" value="A2M_N_BRD"/>
</dbReference>
<protein>
    <submittedName>
        <fullName evidence="4">Uncharacterized protein</fullName>
    </submittedName>
</protein>
<dbReference type="InterPro" id="IPR013783">
    <property type="entry name" value="Ig-like_fold"/>
</dbReference>
<dbReference type="InterPro" id="IPR008930">
    <property type="entry name" value="Terpenoid_cyclase/PrenylTrfase"/>
</dbReference>
<dbReference type="OrthoDB" id="6359008at2759"/>
<dbReference type="EMBL" id="CAJPIZ010004070">
    <property type="protein sequence ID" value="CAG2107129.1"/>
    <property type="molecule type" value="Genomic_DNA"/>
</dbReference>
<dbReference type="PANTHER" id="PTHR11412:SF166">
    <property type="entry name" value="NTR DOMAIN-CONTAINING PROTEIN"/>
    <property type="match status" value="1"/>
</dbReference>
<dbReference type="Pfam" id="PF07677">
    <property type="entry name" value="A2M_recep"/>
    <property type="match status" value="1"/>
</dbReference>
<dbReference type="Gene3D" id="2.60.40.10">
    <property type="entry name" value="Immunoglobulins"/>
    <property type="match status" value="1"/>
</dbReference>
<dbReference type="EMBL" id="OC858645">
    <property type="protein sequence ID" value="CAD7626699.1"/>
    <property type="molecule type" value="Genomic_DNA"/>
</dbReference>
<dbReference type="Proteomes" id="UP000759131">
    <property type="component" value="Unassembled WGS sequence"/>
</dbReference>
<dbReference type="SMART" id="SM01361">
    <property type="entry name" value="A2M_recep"/>
    <property type="match status" value="1"/>
</dbReference>
<name>A0A7R9KRJ0_9ACAR</name>
<sequence length="1993" mass="223497">MQKPLSADKDIALNDHVVIEWGSVTACTVVLKFSHNTSVSFEVIEHILPTFTIKINPLQKYILQSLDDISGSVAVNYTYGKAVTGTVGFKYGVKDPKDNRSHYFGSTSAKQLRNGFAEYTLSTNKLRQTPFAWFPTVVGYRLVVEVSVHETVTGRKERTIDDSVVFVTTPYVISFKDTFTDFKPNAQINNVLGEVVPNLPVCTTVSVGDIYHSQIVVNGGTISNVLHLVVLNRGNIIHTQMITDNKLRIEITREMTPYIRVMVLGFANDGKQLVSDSLKIYVNEEKCAFDVRFDNDMVDAKPGQQLNLLISGSIGNSIGLLAIDEAVYHLRDKDKLTRSKLYNELSKSDTGCGPGTGLNVLLVANNMGVKIINGAINDSNANWDEFCVRRRRQRTRRAIRGGREGQGVSSHISAIISELNNNNEMCCELGKEEGSVQAKNDVFDDDNTDDDFVHVAYEQEWEDRALIRSDFRQTWLFDIVVINQTTTVHAVTLPHSITTWSLSAMSLSADNGFCIQPLPVKLRSFQDIFLDISMPPSVVQNEHLEAIVSVFNHSPKRVSVTVYTYRVDGICSEAETDEDRPKRQIRVDSNSLKTVSYPMVAIRSGVFAVKFVAVWSAGGADVVVKVLRVRPPGVEIREELSVRLDPRNRQRRVGRQVITDRINDEILQTISLQKTIMDITPDPIRPIVPGTQQCIITGLAHVYGGLVPDLPTPGFHRQHNGIETMLRIAHTLFTMKYLKSIDRLNAKQAYDGLRYLKIMYKKLLSFRKTDGSFSPYTSPSITRPSSVYLTASVAKVLCQANRFVNNNQFDSQVIRHGIQWLMDRQDRDGSWTETQLLNTHGLGDERRDTVPLTASVLIAIQKCIYNFGDDNNFTASAETFLMNTNKAIITPNITYLEAIVAYSLRLRGHRPEKAPVVEINDHSSATTAAVAYTLMTLSTMDKIDEHSWANWLNAGRNTSAIAPVTEDTVTALEALSVYNERTYRGQEDRRVSLVCNITTDSGGDKRLAFNDNNAPVLQTLLLDATDVSRVIAMTTGVGMARLSVTMKYNVFESPDEPLCRFDVSVSADEWTAQSVTATEDSDYLDVWTGGQWVTKSTVKIADTNNYTFKRINNLSPEPIETTDSHRSKLVLLVKLCVQHMPASNAGLTVIDVGVFTGFTPNGHDLREIVSMNHSLVTAYEMSDRNVVFYMRYVPFIQPYCLQFRSVQVHYVTNTQAALVKVYEYNNQGDSCTQLFTPAGRRSDGIDTVCDNSTQLCDCVQRSNCPSAKRLVEMGLIAEMRVERARQLFDEMVCSPKFSRVFTATISGHNVTKSGLKLLSVRVKHVLKSTLQRHQRLVLNVNDECSHVTADDGNEMIVFGHFSGQTTHLDSTCIVYDMSGRFFTDNPYNDMEVNRGQFPEPDPQSGRKVLRKVIVRRDYDPSGQALVWTSSTTQFNQPLHGMPQPDPDWYITYMHSKPMVVMVTALYCMVNEGVLLGGIYADCERQWKAREADRQWGTLVFTSYAKSLHVTEWFGGSTGGNPDTDYWLPMASVGQIYPTPSYLKKCTFKKKYFVSEGHLCVGLHFQETRATPATPQRRGRRWHVRGALDPMPQHVTDAESYRLVMDNKLHSLGNVWDILDFELMATKQSKSPLPTPKAAKYFALYVCAGARLLVSDPHNYGTHHNRSLVQQGGVVVVEFELKWGPPDAVVGGTHDFKALTTEEALDCDFLVPKGGATKASLKTITHPVVFLGPTESKFETHCWGLTIAFDSIDGEIRAVLSAPQNGVVTAIRKWKEGMDEVQARHRYEQLYAGVVTDKQYHQNDCCSSSFSAPLDPMLKTIINSNDWLAIDYNAPGIYLTGRQHRPPPPLAHHYRPRMCKVPGKPVLPPPVLPLRGAGFQIQPIPQFMPTTAAPEKNWRRMGADWYLKSSGSAVVEKYQKYEYCELVIYPKEYEMQKCDYTDSPVINGQSTQVGIDGWIYKKKEPNAGYVGTFVYPLYKCNNTNDLYDDSGNKF</sequence>
<organism evidence="4">
    <name type="scientific">Medioppia subpectinata</name>
    <dbReference type="NCBI Taxonomy" id="1979941"/>
    <lineage>
        <taxon>Eukaryota</taxon>
        <taxon>Metazoa</taxon>
        <taxon>Ecdysozoa</taxon>
        <taxon>Arthropoda</taxon>
        <taxon>Chelicerata</taxon>
        <taxon>Arachnida</taxon>
        <taxon>Acari</taxon>
        <taxon>Acariformes</taxon>
        <taxon>Sarcoptiformes</taxon>
        <taxon>Oribatida</taxon>
        <taxon>Brachypylina</taxon>
        <taxon>Oppioidea</taxon>
        <taxon>Oppiidae</taxon>
        <taxon>Medioppia</taxon>
    </lineage>
</organism>
<dbReference type="InterPro" id="IPR011626">
    <property type="entry name" value="Alpha-macroglobulin_TED"/>
</dbReference>